<keyword evidence="5 8" id="KW-0479">Metal-binding</keyword>
<evidence type="ECO:0000256" key="1">
    <source>
        <dbReference type="ARBA" id="ARBA00000077"/>
    </source>
</evidence>
<comment type="function">
    <text evidence="9">Endonuclease that specifically degrades the RNA of RNA-DNA hybrids.</text>
</comment>
<dbReference type="FunCoup" id="A0A4Q1BGG7">
    <property type="interactions" value="127"/>
</dbReference>
<dbReference type="FunFam" id="3.30.420.10:FF:000016">
    <property type="entry name" value="Ribonuclease"/>
    <property type="match status" value="1"/>
</dbReference>
<feature type="region of interest" description="Disordered" evidence="10">
    <location>
        <begin position="214"/>
        <end position="267"/>
    </location>
</feature>
<dbReference type="GO" id="GO:0046872">
    <property type="term" value="F:metal ion binding"/>
    <property type="evidence" value="ECO:0007669"/>
    <property type="project" value="UniProtKB-KW"/>
</dbReference>
<evidence type="ECO:0000256" key="9">
    <source>
        <dbReference type="RuleBase" id="RU003515"/>
    </source>
</evidence>
<dbReference type="STRING" id="5217.A0A4Q1BGG7"/>
<evidence type="ECO:0000256" key="10">
    <source>
        <dbReference type="SAM" id="MobiDB-lite"/>
    </source>
</evidence>
<name>A0A4Q1BGG7_TREME</name>
<keyword evidence="4 8" id="KW-0540">Nuclease</keyword>
<dbReference type="GO" id="GO:0032299">
    <property type="term" value="C:ribonuclease H2 complex"/>
    <property type="evidence" value="ECO:0007669"/>
    <property type="project" value="TreeGrafter"/>
</dbReference>
<dbReference type="PANTHER" id="PTHR10954">
    <property type="entry name" value="RIBONUCLEASE H2 SUBUNIT A"/>
    <property type="match status" value="1"/>
</dbReference>
<feature type="binding site" evidence="8">
    <location>
        <position position="144"/>
    </location>
    <ligand>
        <name>a divalent metal cation</name>
        <dbReference type="ChEBI" id="CHEBI:60240"/>
    </ligand>
</feature>
<keyword evidence="7 8" id="KW-0378">Hydrolase</keyword>
<dbReference type="OrthoDB" id="7462577at2759"/>
<evidence type="ECO:0000256" key="5">
    <source>
        <dbReference type="ARBA" id="ARBA00022723"/>
    </source>
</evidence>
<evidence type="ECO:0000313" key="12">
    <source>
        <dbReference type="EMBL" id="RXK36533.1"/>
    </source>
</evidence>
<feature type="binding site" evidence="8">
    <location>
        <position position="38"/>
    </location>
    <ligand>
        <name>a divalent metal cation</name>
        <dbReference type="ChEBI" id="CHEBI:60240"/>
    </ligand>
</feature>
<accession>A0A4Q1BGG7</accession>
<dbReference type="InterPro" id="IPR036397">
    <property type="entry name" value="RNaseH_sf"/>
</dbReference>
<dbReference type="Gene3D" id="1.10.10.460">
    <property type="entry name" value="Ribonuclease hii. Domain 2"/>
    <property type="match status" value="1"/>
</dbReference>
<gene>
    <name evidence="12" type="ORF">M231_06192</name>
</gene>
<dbReference type="Gene3D" id="3.30.420.10">
    <property type="entry name" value="Ribonuclease H-like superfamily/Ribonuclease H"/>
    <property type="match status" value="1"/>
</dbReference>
<dbReference type="InParanoid" id="A0A4Q1BGG7"/>
<dbReference type="GO" id="GO:0006298">
    <property type="term" value="P:mismatch repair"/>
    <property type="evidence" value="ECO:0007669"/>
    <property type="project" value="TreeGrafter"/>
</dbReference>
<dbReference type="GO" id="GO:0003723">
    <property type="term" value="F:RNA binding"/>
    <property type="evidence" value="ECO:0007669"/>
    <property type="project" value="UniProtKB-UniRule"/>
</dbReference>
<dbReference type="InterPro" id="IPR012337">
    <property type="entry name" value="RNaseH-like_sf"/>
</dbReference>
<dbReference type="PANTHER" id="PTHR10954:SF7">
    <property type="entry name" value="RIBONUCLEASE H2 SUBUNIT A"/>
    <property type="match status" value="1"/>
</dbReference>
<dbReference type="VEuPathDB" id="FungiDB:TREMEDRAFT_26073"/>
<sequence>MHPPDPVNLVFIPPLIDSYTYHSILPPDIEGEWIMGIDEAGRGHIGPMVYAAALCPLIFKSTLEEMGFDDSKALSPETRQNLWEKFQNHPELCYSSATLSPQAISANMLRRIPVNLNRQAEDATVGLVQAALDRGIKVTECYVDALGPAPQWQARLSSLFPTISFTVCPKADSLFKIVSAASIIAKVTRDRYIENWVDWETSKSHESLSFNQNGFSWSDGEKPPTGPHDTTLANPKEVVKDKEIDNMQESENEDGKGEMNTRGSGYPSDPRTQAFLKENLDPVFGYTGAVRFSWATVKVLLDKNAVPCKWMDDQNQNSTSRYFAANADHGQVKIFRDLGISCVGEI</sequence>
<keyword evidence="13" id="KW-1185">Reference proteome</keyword>
<dbReference type="SUPFAM" id="SSF53098">
    <property type="entry name" value="Ribonuclease H-like"/>
    <property type="match status" value="2"/>
</dbReference>
<evidence type="ECO:0000256" key="3">
    <source>
        <dbReference type="ARBA" id="ARBA00007058"/>
    </source>
</evidence>
<dbReference type="Pfam" id="PF01351">
    <property type="entry name" value="RNase_HII"/>
    <property type="match status" value="1"/>
</dbReference>
<organism evidence="12 13">
    <name type="scientific">Tremella mesenterica</name>
    <name type="common">Jelly fungus</name>
    <dbReference type="NCBI Taxonomy" id="5217"/>
    <lineage>
        <taxon>Eukaryota</taxon>
        <taxon>Fungi</taxon>
        <taxon>Dikarya</taxon>
        <taxon>Basidiomycota</taxon>
        <taxon>Agaricomycotina</taxon>
        <taxon>Tremellomycetes</taxon>
        <taxon>Tremellales</taxon>
        <taxon>Tremellaceae</taxon>
        <taxon>Tremella</taxon>
    </lineage>
</organism>
<keyword evidence="6 8" id="KW-0255">Endonuclease</keyword>
<dbReference type="Proteomes" id="UP000289152">
    <property type="component" value="Unassembled WGS sequence"/>
</dbReference>
<comment type="similarity">
    <text evidence="3">Belongs to the RNase HII family. Eukaryotic subfamily.</text>
</comment>
<dbReference type="EC" id="3.1.26.4" evidence="9"/>
<dbReference type="AlphaFoldDB" id="A0A4Q1BGG7"/>
<dbReference type="CDD" id="cd07181">
    <property type="entry name" value="RNase_HII_eukaryota_like"/>
    <property type="match status" value="1"/>
</dbReference>
<evidence type="ECO:0000256" key="6">
    <source>
        <dbReference type="ARBA" id="ARBA00022759"/>
    </source>
</evidence>
<evidence type="ECO:0000256" key="4">
    <source>
        <dbReference type="ARBA" id="ARBA00022722"/>
    </source>
</evidence>
<evidence type="ECO:0000256" key="8">
    <source>
        <dbReference type="PROSITE-ProRule" id="PRU01319"/>
    </source>
</evidence>
<dbReference type="FunFam" id="1.10.10.460:FF:000001">
    <property type="entry name" value="Ribonuclease"/>
    <property type="match status" value="1"/>
</dbReference>
<dbReference type="GO" id="GO:0004523">
    <property type="term" value="F:RNA-DNA hybrid ribonuclease activity"/>
    <property type="evidence" value="ECO:0007669"/>
    <property type="project" value="UniProtKB-UniRule"/>
</dbReference>
<comment type="cofactor">
    <cofactor evidence="8">
        <name>Mn(2+)</name>
        <dbReference type="ChEBI" id="CHEBI:29035"/>
    </cofactor>
    <cofactor evidence="8">
        <name>Mg(2+)</name>
        <dbReference type="ChEBI" id="CHEBI:18420"/>
    </cofactor>
    <text evidence="8">Manganese or magnesium. Binds 1 divalent metal ion per monomer in the absence of substrate. May bind a second metal ion after substrate binding.</text>
</comment>
<dbReference type="InterPro" id="IPR001352">
    <property type="entry name" value="RNase_HII/HIII"/>
</dbReference>
<evidence type="ECO:0000313" key="13">
    <source>
        <dbReference type="Proteomes" id="UP000289152"/>
    </source>
</evidence>
<evidence type="ECO:0000259" key="11">
    <source>
        <dbReference type="PROSITE" id="PS51975"/>
    </source>
</evidence>
<dbReference type="EMBL" id="SDIL01000094">
    <property type="protein sequence ID" value="RXK36533.1"/>
    <property type="molecule type" value="Genomic_DNA"/>
</dbReference>
<evidence type="ECO:0000256" key="2">
    <source>
        <dbReference type="ARBA" id="ARBA00001946"/>
    </source>
</evidence>
<comment type="cofactor">
    <cofactor evidence="2">
        <name>Mg(2+)</name>
        <dbReference type="ChEBI" id="CHEBI:18420"/>
    </cofactor>
</comment>
<comment type="caution">
    <text evidence="12">The sequence shown here is derived from an EMBL/GenBank/DDBJ whole genome shotgun (WGS) entry which is preliminary data.</text>
</comment>
<feature type="binding site" evidence="8">
    <location>
        <position position="39"/>
    </location>
    <ligand>
        <name>a divalent metal cation</name>
        <dbReference type="ChEBI" id="CHEBI:60240"/>
    </ligand>
</feature>
<dbReference type="PROSITE" id="PS51975">
    <property type="entry name" value="RNASE_H_2"/>
    <property type="match status" value="1"/>
</dbReference>
<feature type="domain" description="RNase H type-2" evidence="11">
    <location>
        <begin position="32"/>
        <end position="244"/>
    </location>
</feature>
<comment type="catalytic activity">
    <reaction evidence="1 8 9">
        <text>Endonucleolytic cleavage to 5'-phosphomonoester.</text>
        <dbReference type="EC" id="3.1.26.4"/>
    </reaction>
</comment>
<dbReference type="GO" id="GO:0043137">
    <property type="term" value="P:DNA replication, removal of RNA primer"/>
    <property type="evidence" value="ECO:0007669"/>
    <property type="project" value="TreeGrafter"/>
</dbReference>
<reference evidence="12 13" key="1">
    <citation type="submission" date="2016-06" db="EMBL/GenBank/DDBJ databases">
        <title>Evolution of pathogenesis and genome organization in the Tremellales.</title>
        <authorList>
            <person name="Cuomo C."/>
            <person name="Litvintseva A."/>
            <person name="Heitman J."/>
            <person name="Chen Y."/>
            <person name="Sun S."/>
            <person name="Springer D."/>
            <person name="Dromer F."/>
            <person name="Young S."/>
            <person name="Zeng Q."/>
            <person name="Chapman S."/>
            <person name="Gujja S."/>
            <person name="Saif S."/>
            <person name="Birren B."/>
        </authorList>
    </citation>
    <scope>NUCLEOTIDE SEQUENCE [LARGE SCALE GENOMIC DNA]</scope>
    <source>
        <strain evidence="12 13">ATCC 28783</strain>
    </source>
</reference>
<evidence type="ECO:0000256" key="7">
    <source>
        <dbReference type="ARBA" id="ARBA00022801"/>
    </source>
</evidence>
<protein>
    <recommendedName>
        <fullName evidence="9">Ribonuclease</fullName>
        <ecNumber evidence="9">3.1.26.4</ecNumber>
    </recommendedName>
</protein>
<dbReference type="InterPro" id="IPR024567">
    <property type="entry name" value="RNase_HII/HIII_dom"/>
</dbReference>
<dbReference type="InterPro" id="IPR023160">
    <property type="entry name" value="RNase_HII_hlx-loop-hlx_cap_dom"/>
</dbReference>
<proteinExistence type="inferred from homology"/>